<accession>A0A5J5D0A8</accession>
<evidence type="ECO:0008006" key="4">
    <source>
        <dbReference type="Google" id="ProtNLM"/>
    </source>
</evidence>
<feature type="non-terminal residue" evidence="2">
    <location>
        <position position="1"/>
    </location>
</feature>
<dbReference type="Gene3D" id="3.30.500.10">
    <property type="entry name" value="MHC class I-like antigen recognition-like"/>
    <property type="match status" value="1"/>
</dbReference>
<evidence type="ECO:0000313" key="2">
    <source>
        <dbReference type="EMBL" id="KAA8586236.1"/>
    </source>
</evidence>
<sequence>SVKLTGVKQVFQLLYHTPNSHQNRDTPSCLQKAEKTKRLNQLGYFRLYQNKMKKFLLLLLFCHVSSPVKYSLKYFITASSGLPNFPEFVATGLVDDLQWIYCNSNKKIIEPKLDWVKDLYKDNPQ</sequence>
<name>A0A5J5D0A8_9PERO</name>
<keyword evidence="1" id="KW-0325">Glycoprotein</keyword>
<feature type="non-terminal residue" evidence="2">
    <location>
        <position position="125"/>
    </location>
</feature>
<keyword evidence="3" id="KW-1185">Reference proteome</keyword>
<dbReference type="AlphaFoldDB" id="A0A5J5D0A8"/>
<evidence type="ECO:0000256" key="1">
    <source>
        <dbReference type="ARBA" id="ARBA00023180"/>
    </source>
</evidence>
<evidence type="ECO:0000313" key="3">
    <source>
        <dbReference type="Proteomes" id="UP000327493"/>
    </source>
</evidence>
<organism evidence="2 3">
    <name type="scientific">Etheostoma spectabile</name>
    <name type="common">orangethroat darter</name>
    <dbReference type="NCBI Taxonomy" id="54343"/>
    <lineage>
        <taxon>Eukaryota</taxon>
        <taxon>Metazoa</taxon>
        <taxon>Chordata</taxon>
        <taxon>Craniata</taxon>
        <taxon>Vertebrata</taxon>
        <taxon>Euteleostomi</taxon>
        <taxon>Actinopterygii</taxon>
        <taxon>Neopterygii</taxon>
        <taxon>Teleostei</taxon>
        <taxon>Neoteleostei</taxon>
        <taxon>Acanthomorphata</taxon>
        <taxon>Eupercaria</taxon>
        <taxon>Perciformes</taxon>
        <taxon>Percoidei</taxon>
        <taxon>Percidae</taxon>
        <taxon>Etheostomatinae</taxon>
        <taxon>Etheostoma</taxon>
    </lineage>
</organism>
<dbReference type="InterPro" id="IPR011162">
    <property type="entry name" value="MHC_I/II-like_Ag-recog"/>
</dbReference>
<comment type="caution">
    <text evidence="2">The sequence shown here is derived from an EMBL/GenBank/DDBJ whole genome shotgun (WGS) entry which is preliminary data.</text>
</comment>
<dbReference type="EMBL" id="VOFY01000014">
    <property type="protein sequence ID" value="KAA8586236.1"/>
    <property type="molecule type" value="Genomic_DNA"/>
</dbReference>
<protein>
    <recommendedName>
        <fullName evidence="4">MHC class I-like antigen recognition-like domain-containing protein</fullName>
    </recommendedName>
</protein>
<dbReference type="InterPro" id="IPR037055">
    <property type="entry name" value="MHC_I-like_Ag-recog_sf"/>
</dbReference>
<gene>
    <name evidence="2" type="ORF">FQN60_007805</name>
</gene>
<dbReference type="SUPFAM" id="SSF54452">
    <property type="entry name" value="MHC antigen-recognition domain"/>
    <property type="match status" value="1"/>
</dbReference>
<reference evidence="2 3" key="1">
    <citation type="submission" date="2019-08" db="EMBL/GenBank/DDBJ databases">
        <title>A chromosome-level genome assembly, high-density linkage maps, and genome scans reveal the genomic architecture of hybrid incompatibilities underlying speciation via character displacement in darters (Percidae: Etheostominae).</title>
        <authorList>
            <person name="Moran R.L."/>
            <person name="Catchen J.M."/>
            <person name="Fuller R.C."/>
        </authorList>
    </citation>
    <scope>NUCLEOTIDE SEQUENCE [LARGE SCALE GENOMIC DNA]</scope>
    <source>
        <strain evidence="2">EspeVRDwgs_2016</strain>
        <tissue evidence="2">Muscle</tissue>
    </source>
</reference>
<proteinExistence type="predicted"/>
<dbReference type="Proteomes" id="UP000327493">
    <property type="component" value="Chromosome 14"/>
</dbReference>